<dbReference type="SUPFAM" id="SSF53335">
    <property type="entry name" value="S-adenosyl-L-methionine-dependent methyltransferases"/>
    <property type="match status" value="1"/>
</dbReference>
<evidence type="ECO:0000259" key="5">
    <source>
        <dbReference type="Pfam" id="PF08100"/>
    </source>
</evidence>
<evidence type="ECO:0000259" key="4">
    <source>
        <dbReference type="Pfam" id="PF00891"/>
    </source>
</evidence>
<evidence type="ECO:0000256" key="1">
    <source>
        <dbReference type="ARBA" id="ARBA00022603"/>
    </source>
</evidence>
<keyword evidence="2" id="KW-0808">Transferase</keyword>
<proteinExistence type="predicted"/>
<reference evidence="6" key="1">
    <citation type="submission" date="2023-06" db="EMBL/GenBank/DDBJ databases">
        <authorList>
            <person name="Noh H."/>
        </authorList>
    </citation>
    <scope>NUCLEOTIDE SEQUENCE</scope>
    <source>
        <strain evidence="6">DUCC20226</strain>
    </source>
</reference>
<dbReference type="PROSITE" id="PS51683">
    <property type="entry name" value="SAM_OMT_II"/>
    <property type="match status" value="1"/>
</dbReference>
<dbReference type="EMBL" id="JAUJFL010000006">
    <property type="protein sequence ID" value="KAK2601235.1"/>
    <property type="molecule type" value="Genomic_DNA"/>
</dbReference>
<evidence type="ECO:0008006" key="8">
    <source>
        <dbReference type="Google" id="ProtNLM"/>
    </source>
</evidence>
<feature type="domain" description="O-methyltransferase C-terminal" evidence="4">
    <location>
        <begin position="261"/>
        <end position="401"/>
    </location>
</feature>
<evidence type="ECO:0000313" key="7">
    <source>
        <dbReference type="Proteomes" id="UP001265746"/>
    </source>
</evidence>
<dbReference type="PANTHER" id="PTHR43712:SF11">
    <property type="entry name" value="O-METHYLTRANSFERASE (AFU_ORTHOLOGUE AFUA_2G17820)-RELATED"/>
    <property type="match status" value="1"/>
</dbReference>
<organism evidence="6 7">
    <name type="scientific">Phomopsis amygdali</name>
    <name type="common">Fusicoccum amygdali</name>
    <dbReference type="NCBI Taxonomy" id="1214568"/>
    <lineage>
        <taxon>Eukaryota</taxon>
        <taxon>Fungi</taxon>
        <taxon>Dikarya</taxon>
        <taxon>Ascomycota</taxon>
        <taxon>Pezizomycotina</taxon>
        <taxon>Sordariomycetes</taxon>
        <taxon>Sordariomycetidae</taxon>
        <taxon>Diaporthales</taxon>
        <taxon>Diaporthaceae</taxon>
        <taxon>Diaporthe</taxon>
    </lineage>
</organism>
<evidence type="ECO:0000256" key="2">
    <source>
        <dbReference type="ARBA" id="ARBA00022679"/>
    </source>
</evidence>
<dbReference type="InterPro" id="IPR012967">
    <property type="entry name" value="COMT_dimerisation"/>
</dbReference>
<dbReference type="InterPro" id="IPR001077">
    <property type="entry name" value="COMT_C"/>
</dbReference>
<dbReference type="SUPFAM" id="SSF46785">
    <property type="entry name" value="Winged helix' DNA-binding domain"/>
    <property type="match status" value="1"/>
</dbReference>
<accession>A0AAD9S7R4</accession>
<dbReference type="Gene3D" id="1.10.10.10">
    <property type="entry name" value="Winged helix-like DNA-binding domain superfamily/Winged helix DNA-binding domain"/>
    <property type="match status" value="1"/>
</dbReference>
<dbReference type="InterPro" id="IPR016461">
    <property type="entry name" value="COMT-like"/>
</dbReference>
<dbReference type="InterPro" id="IPR029063">
    <property type="entry name" value="SAM-dependent_MTases_sf"/>
</dbReference>
<dbReference type="GO" id="GO:0032259">
    <property type="term" value="P:methylation"/>
    <property type="evidence" value="ECO:0007669"/>
    <property type="project" value="UniProtKB-KW"/>
</dbReference>
<dbReference type="AlphaFoldDB" id="A0AAD9S7R4"/>
<dbReference type="Proteomes" id="UP001265746">
    <property type="component" value="Unassembled WGS sequence"/>
</dbReference>
<dbReference type="PANTHER" id="PTHR43712">
    <property type="entry name" value="PUTATIVE (AFU_ORTHOLOGUE AFUA_4G14580)-RELATED"/>
    <property type="match status" value="1"/>
</dbReference>
<dbReference type="Pfam" id="PF00891">
    <property type="entry name" value="Methyltransf_2"/>
    <property type="match status" value="1"/>
</dbReference>
<evidence type="ECO:0000256" key="3">
    <source>
        <dbReference type="ARBA" id="ARBA00022691"/>
    </source>
</evidence>
<keyword evidence="7" id="KW-1185">Reference proteome</keyword>
<protein>
    <recommendedName>
        <fullName evidence="8">O-methyltransferase domain-containing protein</fullName>
    </recommendedName>
</protein>
<gene>
    <name evidence="6" type="ORF">N8I77_010699</name>
</gene>
<dbReference type="GO" id="GO:0008171">
    <property type="term" value="F:O-methyltransferase activity"/>
    <property type="evidence" value="ECO:0007669"/>
    <property type="project" value="InterPro"/>
</dbReference>
<dbReference type="GO" id="GO:0046983">
    <property type="term" value="F:protein dimerization activity"/>
    <property type="evidence" value="ECO:0007669"/>
    <property type="project" value="InterPro"/>
</dbReference>
<keyword evidence="1" id="KW-0489">Methyltransferase</keyword>
<comment type="caution">
    <text evidence="6">The sequence shown here is derived from an EMBL/GenBank/DDBJ whole genome shotgun (WGS) entry which is preliminary data.</text>
</comment>
<feature type="domain" description="O-methyltransferase dimerisation" evidence="5">
    <location>
        <begin position="73"/>
        <end position="150"/>
    </location>
</feature>
<dbReference type="InterPro" id="IPR036388">
    <property type="entry name" value="WH-like_DNA-bd_sf"/>
</dbReference>
<dbReference type="Pfam" id="PF08100">
    <property type="entry name" value="Dimerisation"/>
    <property type="match status" value="1"/>
</dbReference>
<name>A0AAD9S7R4_PHOAM</name>
<keyword evidence="3" id="KW-0949">S-adenosyl-L-methionine</keyword>
<sequence length="420" mass="45861">MPSTTIKHGAADEVIARALSEVNATAQRWSDAVAQEQNGDDSTAAVAQTRLLLADQVWRLYSAVKGPVDMIHDHLEKFTYTGAVRALLSMGVFDEIPMNGDSRTAQQLSDALGAEKLLLIRLMRITTALGLFTEVNKEEYAHTTLSRAYLDPGLRGFFQMAVDEHMAVSANFHEYFEQNGRKIPTSTHDNPYTFHFQTGGVPIFEWMARFPARIASFNMAMTTASSQGTVSITLFPWSEAVGWSSSSTVTTAATTTAETLLVVDIGGGRGQAAQVIREQLAGVPGRVIVQDLPGTIEAAQNEHPDVEKMAHNFFEPQPAKGALIYFMRRVLHDWPDEISVGILKNVAGAMTSESRVVINEFLVPEVGADAEACWVDLVMLTFAGTERTAPQFKAILDAAGLELTKIYSSPKTHYVSCISC</sequence>
<dbReference type="InterPro" id="IPR036390">
    <property type="entry name" value="WH_DNA-bd_sf"/>
</dbReference>
<dbReference type="Gene3D" id="3.40.50.150">
    <property type="entry name" value="Vaccinia Virus protein VP39"/>
    <property type="match status" value="1"/>
</dbReference>
<evidence type="ECO:0000313" key="6">
    <source>
        <dbReference type="EMBL" id="KAK2601235.1"/>
    </source>
</evidence>